<evidence type="ECO:0000256" key="3">
    <source>
        <dbReference type="SAM" id="Phobius"/>
    </source>
</evidence>
<proteinExistence type="predicted"/>
<reference evidence="4 5" key="1">
    <citation type="submission" date="2018-03" db="EMBL/GenBank/DDBJ databases">
        <title>Non-Typhoidal Salmonella genome sequencing and assembly.</title>
        <authorList>
            <person name="Matchawe C."/>
        </authorList>
    </citation>
    <scope>NUCLEOTIDE SEQUENCE [LARGE SCALE GENOMIC DNA]</scope>
    <source>
        <strain evidence="4 5">22sa</strain>
    </source>
</reference>
<sequence length="93" mass="10144">PTVAVVVRVPNFLYDYFPLEVRGLGTGLIYNLAATSGTFNSMAATWLGITMGLGAALTFIVAFWTATILLIIGLSIPDRLKARRESFQSTKEF</sequence>
<gene>
    <name evidence="4" type="ORF">C9F07_22145</name>
</gene>
<accession>A0A4Z0L5Z4</accession>
<keyword evidence="5" id="KW-1185">Reference proteome</keyword>
<dbReference type="SUPFAM" id="SSF103473">
    <property type="entry name" value="MFS general substrate transporter"/>
    <property type="match status" value="1"/>
</dbReference>
<comment type="subcellular location">
    <subcellularLocation>
        <location evidence="1">Cell inner membrane</location>
        <topology evidence="1">Multi-pass membrane protein</topology>
    </subcellularLocation>
</comment>
<keyword evidence="3" id="KW-0812">Transmembrane</keyword>
<keyword evidence="2" id="KW-1003">Cell membrane</keyword>
<feature type="transmembrane region" description="Helical" evidence="3">
    <location>
        <begin position="46"/>
        <end position="74"/>
    </location>
</feature>
<name>A0A4Z0L5Z4_SALET</name>
<dbReference type="AlphaFoldDB" id="A0A4Z0L5Z4"/>
<keyword evidence="2" id="KW-0997">Cell inner membrane</keyword>
<protein>
    <recommendedName>
        <fullName evidence="6">MFS transporter</fullName>
    </recommendedName>
</protein>
<evidence type="ECO:0000256" key="2">
    <source>
        <dbReference type="ARBA" id="ARBA00022519"/>
    </source>
</evidence>
<organism evidence="4 5">
    <name type="scientific">Salmonella enterica subsp. enterica serovar Poona</name>
    <dbReference type="NCBI Taxonomy" id="436295"/>
    <lineage>
        <taxon>Bacteria</taxon>
        <taxon>Pseudomonadati</taxon>
        <taxon>Pseudomonadota</taxon>
        <taxon>Gammaproteobacteria</taxon>
        <taxon>Enterobacterales</taxon>
        <taxon>Enterobacteriaceae</taxon>
        <taxon>Salmonella</taxon>
    </lineage>
</organism>
<evidence type="ECO:0000256" key="1">
    <source>
        <dbReference type="ARBA" id="ARBA00004429"/>
    </source>
</evidence>
<evidence type="ECO:0008006" key="6">
    <source>
        <dbReference type="Google" id="ProtNLM"/>
    </source>
</evidence>
<feature type="non-terminal residue" evidence="4">
    <location>
        <position position="1"/>
    </location>
</feature>
<dbReference type="Proteomes" id="UP000298196">
    <property type="component" value="Unassembled WGS sequence"/>
</dbReference>
<dbReference type="EMBL" id="PYKI01002264">
    <property type="protein sequence ID" value="TGD55368.1"/>
    <property type="molecule type" value="Genomic_DNA"/>
</dbReference>
<evidence type="ECO:0000313" key="5">
    <source>
        <dbReference type="Proteomes" id="UP000298196"/>
    </source>
</evidence>
<keyword evidence="3" id="KW-0472">Membrane</keyword>
<evidence type="ECO:0000313" key="4">
    <source>
        <dbReference type="EMBL" id="TGD55368.1"/>
    </source>
</evidence>
<comment type="caution">
    <text evidence="4">The sequence shown here is derived from an EMBL/GenBank/DDBJ whole genome shotgun (WGS) entry which is preliminary data.</text>
</comment>
<dbReference type="InterPro" id="IPR036259">
    <property type="entry name" value="MFS_trans_sf"/>
</dbReference>
<dbReference type="GO" id="GO:0005886">
    <property type="term" value="C:plasma membrane"/>
    <property type="evidence" value="ECO:0007669"/>
    <property type="project" value="UniProtKB-SubCell"/>
</dbReference>
<keyword evidence="3" id="KW-1133">Transmembrane helix</keyword>